<organism evidence="3 4">
    <name type="scientific">Pseudonocardia endophytica</name>
    <dbReference type="NCBI Taxonomy" id="401976"/>
    <lineage>
        <taxon>Bacteria</taxon>
        <taxon>Bacillati</taxon>
        <taxon>Actinomycetota</taxon>
        <taxon>Actinomycetes</taxon>
        <taxon>Pseudonocardiales</taxon>
        <taxon>Pseudonocardiaceae</taxon>
        <taxon>Pseudonocardia</taxon>
    </lineage>
</organism>
<reference evidence="3 4" key="1">
    <citation type="submission" date="2019-03" db="EMBL/GenBank/DDBJ databases">
        <title>Sequencing the genomes of 1000 actinobacteria strains.</title>
        <authorList>
            <person name="Klenk H.-P."/>
        </authorList>
    </citation>
    <scope>NUCLEOTIDE SEQUENCE [LARGE SCALE GENOMIC DNA]</scope>
    <source>
        <strain evidence="3 4">DSM 44969</strain>
    </source>
</reference>
<evidence type="ECO:0000313" key="3">
    <source>
        <dbReference type="EMBL" id="TCK26442.1"/>
    </source>
</evidence>
<keyword evidence="2" id="KW-0472">Membrane</keyword>
<feature type="transmembrane region" description="Helical" evidence="2">
    <location>
        <begin position="46"/>
        <end position="67"/>
    </location>
</feature>
<protein>
    <recommendedName>
        <fullName evidence="5">Solute:sodium symporter small subunit</fullName>
    </recommendedName>
</protein>
<sequence>MNRRRVAVTAPADPTPPRRRPQADQVVPPESLAAARRIRRTQLRRTAVVLGASALLLFGVPVLIRLAPWLVEIRLAGVPGGWLVVAVLPYPVMAALAWAQLVAAERAERAPSPPPTGRDRA</sequence>
<feature type="transmembrane region" description="Helical" evidence="2">
    <location>
        <begin position="79"/>
        <end position="99"/>
    </location>
</feature>
<evidence type="ECO:0000256" key="1">
    <source>
        <dbReference type="SAM" id="MobiDB-lite"/>
    </source>
</evidence>
<evidence type="ECO:0008006" key="5">
    <source>
        <dbReference type="Google" id="ProtNLM"/>
    </source>
</evidence>
<gene>
    <name evidence="3" type="ORF">EV378_2279</name>
</gene>
<evidence type="ECO:0000256" key="2">
    <source>
        <dbReference type="SAM" id="Phobius"/>
    </source>
</evidence>
<keyword evidence="4" id="KW-1185">Reference proteome</keyword>
<proteinExistence type="predicted"/>
<dbReference type="RefSeq" id="WP_243653390.1">
    <property type="nucleotide sequence ID" value="NZ_SMFZ01000001.1"/>
</dbReference>
<dbReference type="EMBL" id="SMFZ01000001">
    <property type="protein sequence ID" value="TCK26442.1"/>
    <property type="molecule type" value="Genomic_DNA"/>
</dbReference>
<accession>A0A4R1I8F4</accession>
<keyword evidence="2" id="KW-0812">Transmembrane</keyword>
<evidence type="ECO:0000313" key="4">
    <source>
        <dbReference type="Proteomes" id="UP000295560"/>
    </source>
</evidence>
<comment type="caution">
    <text evidence="3">The sequence shown here is derived from an EMBL/GenBank/DDBJ whole genome shotgun (WGS) entry which is preliminary data.</text>
</comment>
<name>A0A4R1I8F4_PSEEN</name>
<dbReference type="Proteomes" id="UP000295560">
    <property type="component" value="Unassembled WGS sequence"/>
</dbReference>
<dbReference type="AlphaFoldDB" id="A0A4R1I8F4"/>
<keyword evidence="2" id="KW-1133">Transmembrane helix</keyword>
<feature type="region of interest" description="Disordered" evidence="1">
    <location>
        <begin position="1"/>
        <end position="27"/>
    </location>
</feature>